<protein>
    <submittedName>
        <fullName evidence="2">Uncharacterized protein</fullName>
    </submittedName>
</protein>
<sequence>MAIRLDDHPIILFNESGFTHTRHLELNVSQVVLSGSKPDLHLSKACFLLSLVYITVAVVWIHTLYKKARKGLWLCRIHCLMLVAVTLKAFNLVREAEYTSHIKQTGRAHDWDEQFCMCNIVLIGAGWLLLKPYLQDKAKKVLTITVPLQVYANIVQNGNGSSFERERKQVFLLVDVVCSCSVLYFIGRSIEKVRVAVKSDSKEVLKLMKVSLFRKYYIVLICYIYSTRVAVYALETITCYKYLWSSVVVWELATLAFYEYTRSMLSTFWRFMFLGVYCSRHQ</sequence>
<evidence type="ECO:0000313" key="3">
    <source>
        <dbReference type="Proteomes" id="UP001396334"/>
    </source>
</evidence>
<keyword evidence="1" id="KW-0472">Membrane</keyword>
<dbReference type="InterPro" id="IPR009637">
    <property type="entry name" value="GPR107/GPR108-like"/>
</dbReference>
<reference evidence="2 3" key="1">
    <citation type="journal article" date="2024" name="G3 (Bethesda)">
        <title>Genome assembly of Hibiscus sabdariffa L. provides insights into metabolisms of medicinal natural products.</title>
        <authorList>
            <person name="Kim T."/>
        </authorList>
    </citation>
    <scope>NUCLEOTIDE SEQUENCE [LARGE SCALE GENOMIC DNA]</scope>
    <source>
        <strain evidence="2">TK-2024</strain>
        <tissue evidence="2">Old leaves</tissue>
    </source>
</reference>
<keyword evidence="3" id="KW-1185">Reference proteome</keyword>
<dbReference type="PANTHER" id="PTHR21229:SF22">
    <property type="entry name" value="DBJ|BAA84809.1"/>
    <property type="match status" value="1"/>
</dbReference>
<evidence type="ECO:0000256" key="1">
    <source>
        <dbReference type="SAM" id="Phobius"/>
    </source>
</evidence>
<dbReference type="EMBL" id="JBBPBN010000010">
    <property type="protein sequence ID" value="KAK9030112.1"/>
    <property type="molecule type" value="Genomic_DNA"/>
</dbReference>
<feature type="transmembrane region" description="Helical" evidence="1">
    <location>
        <begin position="216"/>
        <end position="234"/>
    </location>
</feature>
<feature type="transmembrane region" description="Helical" evidence="1">
    <location>
        <begin position="71"/>
        <end position="93"/>
    </location>
</feature>
<keyword evidence="1" id="KW-1133">Transmembrane helix</keyword>
<feature type="transmembrane region" description="Helical" evidence="1">
    <location>
        <begin position="45"/>
        <end position="65"/>
    </location>
</feature>
<organism evidence="2 3">
    <name type="scientific">Hibiscus sabdariffa</name>
    <name type="common">roselle</name>
    <dbReference type="NCBI Taxonomy" id="183260"/>
    <lineage>
        <taxon>Eukaryota</taxon>
        <taxon>Viridiplantae</taxon>
        <taxon>Streptophyta</taxon>
        <taxon>Embryophyta</taxon>
        <taxon>Tracheophyta</taxon>
        <taxon>Spermatophyta</taxon>
        <taxon>Magnoliopsida</taxon>
        <taxon>eudicotyledons</taxon>
        <taxon>Gunneridae</taxon>
        <taxon>Pentapetalae</taxon>
        <taxon>rosids</taxon>
        <taxon>malvids</taxon>
        <taxon>Malvales</taxon>
        <taxon>Malvaceae</taxon>
        <taxon>Malvoideae</taxon>
        <taxon>Hibiscus</taxon>
    </lineage>
</organism>
<name>A0ABR2SYS9_9ROSI</name>
<feature type="transmembrane region" description="Helical" evidence="1">
    <location>
        <begin position="240"/>
        <end position="260"/>
    </location>
</feature>
<proteinExistence type="predicted"/>
<dbReference type="PANTHER" id="PTHR21229">
    <property type="entry name" value="LUNG SEVEN TRANSMEMBRANE RECEPTOR"/>
    <property type="match status" value="1"/>
</dbReference>
<feature type="transmembrane region" description="Helical" evidence="1">
    <location>
        <begin position="114"/>
        <end position="130"/>
    </location>
</feature>
<comment type="caution">
    <text evidence="2">The sequence shown here is derived from an EMBL/GenBank/DDBJ whole genome shotgun (WGS) entry which is preliminary data.</text>
</comment>
<dbReference type="Proteomes" id="UP001396334">
    <property type="component" value="Unassembled WGS sequence"/>
</dbReference>
<gene>
    <name evidence="2" type="ORF">V6N11_031543</name>
</gene>
<evidence type="ECO:0000313" key="2">
    <source>
        <dbReference type="EMBL" id="KAK9030112.1"/>
    </source>
</evidence>
<keyword evidence="1" id="KW-0812">Transmembrane</keyword>
<accession>A0ABR2SYS9</accession>